<name>A0A1I2MFV1_9GAMM</name>
<dbReference type="OrthoDB" id="501284at2"/>
<dbReference type="GO" id="GO:0015074">
    <property type="term" value="P:DNA integration"/>
    <property type="evidence" value="ECO:0007669"/>
    <property type="project" value="InterPro"/>
</dbReference>
<dbReference type="AlphaFoldDB" id="A0A1I2MFV1"/>
<protein>
    <submittedName>
        <fullName evidence="3">Putative transposase</fullName>
    </submittedName>
</protein>
<dbReference type="GO" id="GO:0003676">
    <property type="term" value="F:nucleic acid binding"/>
    <property type="evidence" value="ECO:0007669"/>
    <property type="project" value="InterPro"/>
</dbReference>
<dbReference type="InterPro" id="IPR012337">
    <property type="entry name" value="RNaseH-like_sf"/>
</dbReference>
<dbReference type="Gene3D" id="3.30.420.10">
    <property type="entry name" value="Ribonuclease H-like superfamily/Ribonuclease H"/>
    <property type="match status" value="1"/>
</dbReference>
<dbReference type="PROSITE" id="PS50994">
    <property type="entry name" value="INTEGRASE"/>
    <property type="match status" value="1"/>
</dbReference>
<feature type="region of interest" description="Disordered" evidence="1">
    <location>
        <begin position="617"/>
        <end position="662"/>
    </location>
</feature>
<dbReference type="RefSeq" id="WP_090724088.1">
    <property type="nucleotide sequence ID" value="NZ_FOOU01000001.1"/>
</dbReference>
<accession>A0A1I2MFV1</accession>
<feature type="compositionally biased region" description="Acidic residues" evidence="1">
    <location>
        <begin position="647"/>
        <end position="662"/>
    </location>
</feature>
<gene>
    <name evidence="3" type="ORF">SAMN05216175_101582</name>
</gene>
<dbReference type="SUPFAM" id="SSF53098">
    <property type="entry name" value="Ribonuclease H-like"/>
    <property type="match status" value="1"/>
</dbReference>
<feature type="domain" description="Integrase catalytic" evidence="2">
    <location>
        <begin position="245"/>
        <end position="457"/>
    </location>
</feature>
<evidence type="ECO:0000256" key="1">
    <source>
        <dbReference type="SAM" id="MobiDB-lite"/>
    </source>
</evidence>
<sequence length="662" mass="75409">MTNGYKIGDFIVVSNDVVEKQFEIVGVDGNLIRLVDAFNLIASTRTIIELNELVLKGSAKILPKSQKERDFKDPWSLDFSGYSENDKSEARRRYRYICAASEVKSFTSEYLDPIREAVAIELSEVPPSARTIARWQKSYIEAGCSIKGLLPSTKKKGNRSPKVSKTAEIHIQDAIDHYKQSMSPSFSSSHDYMKTKIHYENRLVTDDQKLRVPTLPTFIKRVKKEAPAKVLEARQGKRAAMIAFKQSKPVREVKLILQRAEVDHTRLDLFVVDSETRMVLGRPWITVFLDYKSKSILGFNIGFEDPSYLSVARALHHAMSSKAYVKERYPSVVNDWLCAGVPAVIATDRGKEFTSVAFEDACMDFHVTIQHNPGKHPWYKGSIESYFRAMNQKLLNDKQGRTMGRMAEVIDYIPEKNAIISMSTFLEMFHIWVIDIYQCDTVAGGKLIPNEEWKKDLEIVPIYPVDPIRSNIVLAESFEVTITNLGITKDSILYDDQHLTKYRMKHGFGRMRIKRNRDDLGYIYVYNEHEEKYFKVAAVDQKYASGLTAYQHRTNKKFVRNILKKKVDLEALAVAKMKIIQLVENEFSLSLKNKISTKARVARYMEIGQQKEGGVKASVLDEAASQNQGVPKPAEQPAKGSSTVPESDFDGTDNDYPEELEF</sequence>
<organism evidence="3 4">
    <name type="scientific">Neptunomonas qingdaonensis</name>
    <dbReference type="NCBI Taxonomy" id="1045558"/>
    <lineage>
        <taxon>Bacteria</taxon>
        <taxon>Pseudomonadati</taxon>
        <taxon>Pseudomonadota</taxon>
        <taxon>Gammaproteobacteria</taxon>
        <taxon>Oceanospirillales</taxon>
        <taxon>Oceanospirillaceae</taxon>
        <taxon>Neptunomonas</taxon>
    </lineage>
</organism>
<evidence type="ECO:0000313" key="4">
    <source>
        <dbReference type="Proteomes" id="UP000198623"/>
    </source>
</evidence>
<reference evidence="4" key="1">
    <citation type="submission" date="2016-10" db="EMBL/GenBank/DDBJ databases">
        <authorList>
            <person name="Varghese N."/>
            <person name="Submissions S."/>
        </authorList>
    </citation>
    <scope>NUCLEOTIDE SEQUENCE [LARGE SCALE GENOMIC DNA]</scope>
    <source>
        <strain evidence="4">CGMCC 1.10971</strain>
    </source>
</reference>
<keyword evidence="4" id="KW-1185">Reference proteome</keyword>
<dbReference type="InterPro" id="IPR036397">
    <property type="entry name" value="RNaseH_sf"/>
</dbReference>
<evidence type="ECO:0000259" key="2">
    <source>
        <dbReference type="PROSITE" id="PS50994"/>
    </source>
</evidence>
<dbReference type="Proteomes" id="UP000198623">
    <property type="component" value="Unassembled WGS sequence"/>
</dbReference>
<dbReference type="EMBL" id="FOOU01000001">
    <property type="protein sequence ID" value="SFF89649.1"/>
    <property type="molecule type" value="Genomic_DNA"/>
</dbReference>
<dbReference type="STRING" id="1045558.SAMN05216175_101582"/>
<proteinExistence type="predicted"/>
<evidence type="ECO:0000313" key="3">
    <source>
        <dbReference type="EMBL" id="SFF89649.1"/>
    </source>
</evidence>
<dbReference type="InterPro" id="IPR001584">
    <property type="entry name" value="Integrase_cat-core"/>
</dbReference>